<reference evidence="1 2" key="1">
    <citation type="submission" date="2020-08" db="EMBL/GenBank/DDBJ databases">
        <title>Genomic Encyclopedia of Type Strains, Phase III (KMG-III): the genomes of soil and plant-associated and newly described type strains.</title>
        <authorList>
            <person name="Whitman W."/>
        </authorList>
    </citation>
    <scope>NUCLEOTIDE SEQUENCE [LARGE SCALE GENOMIC DNA]</scope>
    <source>
        <strain evidence="1 2">CECT 4462</strain>
    </source>
</reference>
<dbReference type="AlphaFoldDB" id="A0A839TA93"/>
<accession>A0A839TA93</accession>
<organism evidence="1 2">
    <name type="scientific">Azomonas macrocytogenes</name>
    <name type="common">Azotobacter macrocytogenes</name>
    <dbReference type="NCBI Taxonomy" id="69962"/>
    <lineage>
        <taxon>Bacteria</taxon>
        <taxon>Pseudomonadati</taxon>
        <taxon>Pseudomonadota</taxon>
        <taxon>Gammaproteobacteria</taxon>
        <taxon>Pseudomonadales</taxon>
        <taxon>Pseudomonadaceae</taxon>
        <taxon>Azomonas</taxon>
    </lineage>
</organism>
<evidence type="ECO:0000313" key="1">
    <source>
        <dbReference type="EMBL" id="MBB3104965.1"/>
    </source>
</evidence>
<proteinExistence type="predicted"/>
<evidence type="ECO:0000313" key="2">
    <source>
        <dbReference type="Proteomes" id="UP000549250"/>
    </source>
</evidence>
<comment type="caution">
    <text evidence="1">The sequence shown here is derived from an EMBL/GenBank/DDBJ whole genome shotgun (WGS) entry which is preliminary data.</text>
</comment>
<sequence length="47" mass="5371">MLFRKAVIGEHIRYQRSSLACVLAQSSKVRLKNRVISAQERSSARLL</sequence>
<keyword evidence="2" id="KW-1185">Reference proteome</keyword>
<dbReference type="Proteomes" id="UP000549250">
    <property type="component" value="Unassembled WGS sequence"/>
</dbReference>
<protein>
    <submittedName>
        <fullName evidence="1">Uncharacterized protein</fullName>
    </submittedName>
</protein>
<gene>
    <name evidence="1" type="ORF">FHR87_003394</name>
</gene>
<dbReference type="EMBL" id="JACHXI010000022">
    <property type="protein sequence ID" value="MBB3104965.1"/>
    <property type="molecule type" value="Genomic_DNA"/>
</dbReference>
<name>A0A839TA93_AZOMA</name>